<dbReference type="Pfam" id="PF12840">
    <property type="entry name" value="HTH_20"/>
    <property type="match status" value="1"/>
</dbReference>
<dbReference type="STRING" id="52441.SAMN05216302_100280"/>
<dbReference type="SUPFAM" id="SSF46785">
    <property type="entry name" value="Winged helix' DNA-binding domain"/>
    <property type="match status" value="1"/>
</dbReference>
<dbReference type="InterPro" id="IPR036388">
    <property type="entry name" value="WH-like_DNA-bd_sf"/>
</dbReference>
<reference evidence="6" key="1">
    <citation type="submission" date="2016-10" db="EMBL/GenBank/DDBJ databases">
        <authorList>
            <person name="Varghese N."/>
            <person name="Submissions S."/>
        </authorList>
    </citation>
    <scope>NUCLEOTIDE SEQUENCE [LARGE SCALE GENOMIC DNA]</scope>
    <source>
        <strain evidence="6">Nm69</strain>
    </source>
</reference>
<dbReference type="GO" id="GO:0003677">
    <property type="term" value="F:DNA binding"/>
    <property type="evidence" value="ECO:0007669"/>
    <property type="project" value="UniProtKB-KW"/>
</dbReference>
<organism evidence="5 6">
    <name type="scientific">Nitrosomonas aestuarii</name>
    <dbReference type="NCBI Taxonomy" id="52441"/>
    <lineage>
        <taxon>Bacteria</taxon>
        <taxon>Pseudomonadati</taxon>
        <taxon>Pseudomonadota</taxon>
        <taxon>Betaproteobacteria</taxon>
        <taxon>Nitrosomonadales</taxon>
        <taxon>Nitrosomonadaceae</taxon>
        <taxon>Nitrosomonas</taxon>
    </lineage>
</organism>
<gene>
    <name evidence="5" type="ORF">SAMN05216302_100280</name>
</gene>
<dbReference type="AlphaFoldDB" id="A0A1I3XTP2"/>
<evidence type="ECO:0000256" key="2">
    <source>
        <dbReference type="ARBA" id="ARBA00023125"/>
    </source>
</evidence>
<dbReference type="PANTHER" id="PTHR43132:SF2">
    <property type="entry name" value="ARSENICAL RESISTANCE OPERON REPRESSOR ARSR-RELATED"/>
    <property type="match status" value="1"/>
</dbReference>
<keyword evidence="6" id="KW-1185">Reference proteome</keyword>
<sequence length="130" mass="14490">MNYVKYFKKIDIDPYFQYSGNMEMTIAIKGLAALAQETRLTIFRVLVQVGEPGLTAGQLAKELSIPNATLSFHLKELAHAELIIARQKSRFIYYSVNFATMNALMDYLTENCCAGIACDSTAVCCDDENS</sequence>
<name>A0A1I3XTP2_9PROT</name>
<evidence type="ECO:0000256" key="1">
    <source>
        <dbReference type="ARBA" id="ARBA00023015"/>
    </source>
</evidence>
<keyword evidence="1" id="KW-0805">Transcription regulation</keyword>
<keyword evidence="2" id="KW-0238">DNA-binding</keyword>
<evidence type="ECO:0000256" key="3">
    <source>
        <dbReference type="ARBA" id="ARBA00023163"/>
    </source>
</evidence>
<evidence type="ECO:0000313" key="5">
    <source>
        <dbReference type="EMBL" id="SFK22882.1"/>
    </source>
</evidence>
<dbReference type="CDD" id="cd00090">
    <property type="entry name" value="HTH_ARSR"/>
    <property type="match status" value="1"/>
</dbReference>
<dbReference type="SMART" id="SM00418">
    <property type="entry name" value="HTH_ARSR"/>
    <property type="match status" value="1"/>
</dbReference>
<dbReference type="InterPro" id="IPR001845">
    <property type="entry name" value="HTH_ArsR_DNA-bd_dom"/>
</dbReference>
<dbReference type="Gene3D" id="1.10.10.10">
    <property type="entry name" value="Winged helix-like DNA-binding domain superfamily/Winged helix DNA-binding domain"/>
    <property type="match status" value="1"/>
</dbReference>
<dbReference type="InterPro" id="IPR051011">
    <property type="entry name" value="Metal_resp_trans_reg"/>
</dbReference>
<dbReference type="GO" id="GO:0003700">
    <property type="term" value="F:DNA-binding transcription factor activity"/>
    <property type="evidence" value="ECO:0007669"/>
    <property type="project" value="InterPro"/>
</dbReference>
<feature type="domain" description="HTH arsR-type" evidence="4">
    <location>
        <begin position="19"/>
        <end position="116"/>
    </location>
</feature>
<dbReference type="EMBL" id="FOSP01000002">
    <property type="protein sequence ID" value="SFK22882.1"/>
    <property type="molecule type" value="Genomic_DNA"/>
</dbReference>
<evidence type="ECO:0000259" key="4">
    <source>
        <dbReference type="PROSITE" id="PS50987"/>
    </source>
</evidence>
<accession>A0A1I3XTP2</accession>
<dbReference type="NCBIfam" id="NF033788">
    <property type="entry name" value="HTH_metalloreg"/>
    <property type="match status" value="1"/>
</dbReference>
<dbReference type="Proteomes" id="UP000199533">
    <property type="component" value="Unassembled WGS sequence"/>
</dbReference>
<dbReference type="PROSITE" id="PS50987">
    <property type="entry name" value="HTH_ARSR_2"/>
    <property type="match status" value="1"/>
</dbReference>
<dbReference type="InterPro" id="IPR036390">
    <property type="entry name" value="WH_DNA-bd_sf"/>
</dbReference>
<protein>
    <submittedName>
        <fullName evidence="5">Transcriptional regulator, ArsR family</fullName>
    </submittedName>
</protein>
<dbReference type="PRINTS" id="PR00778">
    <property type="entry name" value="HTHARSR"/>
</dbReference>
<dbReference type="PANTHER" id="PTHR43132">
    <property type="entry name" value="ARSENICAL RESISTANCE OPERON REPRESSOR ARSR-RELATED"/>
    <property type="match status" value="1"/>
</dbReference>
<evidence type="ECO:0000313" key="6">
    <source>
        <dbReference type="Proteomes" id="UP000199533"/>
    </source>
</evidence>
<dbReference type="InterPro" id="IPR011991">
    <property type="entry name" value="ArsR-like_HTH"/>
</dbReference>
<keyword evidence="3" id="KW-0804">Transcription</keyword>
<proteinExistence type="predicted"/>